<accession>A0AA97I3I1</accession>
<gene>
    <name evidence="6" type="ORF">F1737_08565</name>
</gene>
<keyword evidence="4" id="KW-0663">Pyridoxal phosphate</keyword>
<feature type="domain" description="Aminotransferase class I/classII large" evidence="5">
    <location>
        <begin position="41"/>
        <end position="384"/>
    </location>
</feature>
<dbReference type="InterPro" id="IPR004839">
    <property type="entry name" value="Aminotransferase_I/II_large"/>
</dbReference>
<dbReference type="Gene3D" id="3.90.1150.10">
    <property type="entry name" value="Aspartate Aminotransferase, domain 1"/>
    <property type="match status" value="1"/>
</dbReference>
<dbReference type="PANTHER" id="PTHR42790">
    <property type="entry name" value="AMINOTRANSFERASE"/>
    <property type="match status" value="1"/>
</dbReference>
<organism evidence="6 7">
    <name type="scientific">Methanochimaera problematica</name>
    <dbReference type="NCBI Taxonomy" id="2609417"/>
    <lineage>
        <taxon>Archaea</taxon>
        <taxon>Methanobacteriati</taxon>
        <taxon>Methanobacteriota</taxon>
        <taxon>Stenosarchaea group</taxon>
        <taxon>Methanomicrobia</taxon>
        <taxon>Methanomicrobiales</taxon>
        <taxon>Methanomicrobiaceae</taxon>
        <taxon>Methanochimaera</taxon>
    </lineage>
</organism>
<dbReference type="RefSeq" id="WP_317137888.1">
    <property type="nucleotide sequence ID" value="NZ_CP043875.1"/>
</dbReference>
<dbReference type="Gene3D" id="3.40.640.10">
    <property type="entry name" value="Type I PLP-dependent aspartate aminotransferase-like (Major domain)"/>
    <property type="match status" value="1"/>
</dbReference>
<evidence type="ECO:0000259" key="5">
    <source>
        <dbReference type="Pfam" id="PF00155"/>
    </source>
</evidence>
<evidence type="ECO:0000313" key="6">
    <source>
        <dbReference type="EMBL" id="WOF16738.1"/>
    </source>
</evidence>
<evidence type="ECO:0000256" key="2">
    <source>
        <dbReference type="ARBA" id="ARBA00022576"/>
    </source>
</evidence>
<dbReference type="InterPro" id="IPR050859">
    <property type="entry name" value="Class-I_PLP-dep_aminotransf"/>
</dbReference>
<dbReference type="EMBL" id="CP043875">
    <property type="protein sequence ID" value="WOF16738.1"/>
    <property type="molecule type" value="Genomic_DNA"/>
</dbReference>
<dbReference type="GeneID" id="85230210"/>
<dbReference type="PANTHER" id="PTHR42790:SF19">
    <property type="entry name" value="KYNURENINE_ALPHA-AMINOADIPATE AMINOTRANSFERASE, MITOCHONDRIAL"/>
    <property type="match status" value="1"/>
</dbReference>
<dbReference type="CDD" id="cd00609">
    <property type="entry name" value="AAT_like"/>
    <property type="match status" value="1"/>
</dbReference>
<dbReference type="Proteomes" id="UP001301797">
    <property type="component" value="Chromosome"/>
</dbReference>
<evidence type="ECO:0000313" key="7">
    <source>
        <dbReference type="Proteomes" id="UP001301797"/>
    </source>
</evidence>
<dbReference type="GO" id="GO:0030170">
    <property type="term" value="F:pyridoxal phosphate binding"/>
    <property type="evidence" value="ECO:0007669"/>
    <property type="project" value="InterPro"/>
</dbReference>
<keyword evidence="7" id="KW-1185">Reference proteome</keyword>
<sequence>MNYAFADRMMNLPESFLDRLFAVSSVPDIISFAGGLPNSRLIDVKGIKEAAIDVMTNEGEEALQYTTTDGYLPLRQYIADRYNKRLGLNATADEIRIVNGSQQCLDLVAKIFLNKGDHVGLEKPGYLGAIEAFSLYEPVFHGISLEDDGPVIEEFSSLVKDFSPKFFYGIPNFQNPSGRTYSTDKRRAIGEIVSGTDTVFYEDDAFGELAFDNKPIVPVKKFAGDNGIISGSFSKIIAPGMRIGWIYAPVKVIRTFDAAKQAADLHSNFLCQKIIHRYLETTDLDAHIKKITEVYQRHCRLMCELADEMLPDSVVRTDPKGGMFMLITLPEGMDSIKLFEEGLRQRVAVLPGVPFYTGKGGHDTIRLNFSAPDEENIKEGMERLAKAFLNM</sequence>
<keyword evidence="3" id="KW-0808">Transferase</keyword>
<reference evidence="6 7" key="1">
    <citation type="submission" date="2019-09" db="EMBL/GenBank/DDBJ databases">
        <title>The complete genome of Methanoplanus sp. FWC-SCC4.</title>
        <authorList>
            <person name="Chen S.-C."/>
            <person name="Zhou Y.-Z."/>
            <person name="Lai M.-C."/>
        </authorList>
    </citation>
    <scope>NUCLEOTIDE SEQUENCE [LARGE SCALE GENOMIC DNA]</scope>
    <source>
        <strain evidence="6 7">FWC-SCC4</strain>
    </source>
</reference>
<dbReference type="InterPro" id="IPR015424">
    <property type="entry name" value="PyrdxlP-dep_Trfase"/>
</dbReference>
<dbReference type="Pfam" id="PF00155">
    <property type="entry name" value="Aminotran_1_2"/>
    <property type="match status" value="1"/>
</dbReference>
<dbReference type="SUPFAM" id="SSF53383">
    <property type="entry name" value="PLP-dependent transferases"/>
    <property type="match status" value="1"/>
</dbReference>
<protein>
    <submittedName>
        <fullName evidence="6">PLP-dependent aminotransferase family protein</fullName>
    </submittedName>
</protein>
<dbReference type="GO" id="GO:0008483">
    <property type="term" value="F:transaminase activity"/>
    <property type="evidence" value="ECO:0007669"/>
    <property type="project" value="UniProtKB-KW"/>
</dbReference>
<keyword evidence="2 6" id="KW-0032">Aminotransferase</keyword>
<dbReference type="AlphaFoldDB" id="A0AA97I3I1"/>
<comment type="cofactor">
    <cofactor evidence="1">
        <name>pyridoxal 5'-phosphate</name>
        <dbReference type="ChEBI" id="CHEBI:597326"/>
    </cofactor>
</comment>
<proteinExistence type="predicted"/>
<evidence type="ECO:0000256" key="1">
    <source>
        <dbReference type="ARBA" id="ARBA00001933"/>
    </source>
</evidence>
<dbReference type="GO" id="GO:1901605">
    <property type="term" value="P:alpha-amino acid metabolic process"/>
    <property type="evidence" value="ECO:0007669"/>
    <property type="project" value="TreeGrafter"/>
</dbReference>
<dbReference type="KEGG" id="mefw:F1737_08565"/>
<dbReference type="InterPro" id="IPR015421">
    <property type="entry name" value="PyrdxlP-dep_Trfase_major"/>
</dbReference>
<evidence type="ECO:0000256" key="3">
    <source>
        <dbReference type="ARBA" id="ARBA00022679"/>
    </source>
</evidence>
<dbReference type="InterPro" id="IPR015422">
    <property type="entry name" value="PyrdxlP-dep_Trfase_small"/>
</dbReference>
<name>A0AA97I3I1_9EURY</name>
<evidence type="ECO:0000256" key="4">
    <source>
        <dbReference type="ARBA" id="ARBA00022898"/>
    </source>
</evidence>